<name>A0A7J9CP00_GOSGO</name>
<sequence length="40" mass="4719">MVNRYPTILSPNTKSTRIKVKSRGRFSMRLQLKLFTFSQS</sequence>
<protein>
    <submittedName>
        <fullName evidence="1">Uncharacterized protein</fullName>
    </submittedName>
</protein>
<dbReference type="AlphaFoldDB" id="A0A7J9CP00"/>
<dbReference type="EMBL" id="JABEZY010000011">
    <property type="protein sequence ID" value="MBA0749925.1"/>
    <property type="molecule type" value="Genomic_DNA"/>
</dbReference>
<gene>
    <name evidence="1" type="ORF">Gogos_003798</name>
</gene>
<accession>A0A7J9CP00</accession>
<dbReference type="Proteomes" id="UP000593579">
    <property type="component" value="Unassembled WGS sequence"/>
</dbReference>
<proteinExistence type="predicted"/>
<keyword evidence="2" id="KW-1185">Reference proteome</keyword>
<organism evidence="1 2">
    <name type="scientific">Gossypium gossypioides</name>
    <name type="common">Mexican cotton</name>
    <name type="synonym">Selera gossypioides</name>
    <dbReference type="NCBI Taxonomy" id="34282"/>
    <lineage>
        <taxon>Eukaryota</taxon>
        <taxon>Viridiplantae</taxon>
        <taxon>Streptophyta</taxon>
        <taxon>Embryophyta</taxon>
        <taxon>Tracheophyta</taxon>
        <taxon>Spermatophyta</taxon>
        <taxon>Magnoliopsida</taxon>
        <taxon>eudicotyledons</taxon>
        <taxon>Gunneridae</taxon>
        <taxon>Pentapetalae</taxon>
        <taxon>rosids</taxon>
        <taxon>malvids</taxon>
        <taxon>Malvales</taxon>
        <taxon>Malvaceae</taxon>
        <taxon>Malvoideae</taxon>
        <taxon>Gossypium</taxon>
    </lineage>
</organism>
<comment type="caution">
    <text evidence="1">The sequence shown here is derived from an EMBL/GenBank/DDBJ whole genome shotgun (WGS) entry which is preliminary data.</text>
</comment>
<evidence type="ECO:0000313" key="2">
    <source>
        <dbReference type="Proteomes" id="UP000593579"/>
    </source>
</evidence>
<reference evidence="1 2" key="1">
    <citation type="journal article" date="2019" name="Genome Biol. Evol.">
        <title>Insights into the evolution of the New World diploid cottons (Gossypium, subgenus Houzingenia) based on genome sequencing.</title>
        <authorList>
            <person name="Grover C.E."/>
            <person name="Arick M.A. 2nd"/>
            <person name="Thrash A."/>
            <person name="Conover J.L."/>
            <person name="Sanders W.S."/>
            <person name="Peterson D.G."/>
            <person name="Frelichowski J.E."/>
            <person name="Scheffler J.A."/>
            <person name="Scheffler B.E."/>
            <person name="Wendel J.F."/>
        </authorList>
    </citation>
    <scope>NUCLEOTIDE SEQUENCE [LARGE SCALE GENOMIC DNA]</scope>
    <source>
        <strain evidence="1">5</strain>
        <tissue evidence="1">Leaf</tissue>
    </source>
</reference>
<evidence type="ECO:0000313" key="1">
    <source>
        <dbReference type="EMBL" id="MBA0749925.1"/>
    </source>
</evidence>